<dbReference type="PANTHER" id="PTHR24421">
    <property type="entry name" value="NITRATE/NITRITE SENSOR PROTEIN NARX-RELATED"/>
    <property type="match status" value="1"/>
</dbReference>
<comment type="caution">
    <text evidence="11">The sequence shown here is derived from an EMBL/GenBank/DDBJ whole genome shotgun (WGS) entry which is preliminary data.</text>
</comment>
<keyword evidence="9" id="KW-0812">Transmembrane</keyword>
<evidence type="ECO:0000256" key="7">
    <source>
        <dbReference type="ARBA" id="ARBA00022840"/>
    </source>
</evidence>
<feature type="domain" description="Histidine kinase" evidence="10">
    <location>
        <begin position="317"/>
        <end position="402"/>
    </location>
</feature>
<feature type="transmembrane region" description="Helical" evidence="9">
    <location>
        <begin position="116"/>
        <end position="135"/>
    </location>
</feature>
<evidence type="ECO:0000256" key="3">
    <source>
        <dbReference type="ARBA" id="ARBA00022553"/>
    </source>
</evidence>
<comment type="catalytic activity">
    <reaction evidence="1">
        <text>ATP + protein L-histidine = ADP + protein N-phospho-L-histidine.</text>
        <dbReference type="EC" id="2.7.13.3"/>
    </reaction>
</comment>
<keyword evidence="5" id="KW-0547">Nucleotide-binding</keyword>
<dbReference type="GO" id="GO:0016020">
    <property type="term" value="C:membrane"/>
    <property type="evidence" value="ECO:0007669"/>
    <property type="project" value="InterPro"/>
</dbReference>
<dbReference type="GO" id="GO:0005524">
    <property type="term" value="F:ATP binding"/>
    <property type="evidence" value="ECO:0007669"/>
    <property type="project" value="UniProtKB-KW"/>
</dbReference>
<protein>
    <recommendedName>
        <fullName evidence="2">histidine kinase</fullName>
        <ecNumber evidence="2">2.7.13.3</ecNumber>
    </recommendedName>
</protein>
<reference evidence="11 12" key="1">
    <citation type="submission" date="2020-08" db="EMBL/GenBank/DDBJ databases">
        <title>Sequencing the genomes of 1000 actinobacteria strains.</title>
        <authorList>
            <person name="Klenk H.-P."/>
        </authorList>
    </citation>
    <scope>NUCLEOTIDE SEQUENCE [LARGE SCALE GENOMIC DNA]</scope>
    <source>
        <strain evidence="11 12">DSM 45267</strain>
    </source>
</reference>
<keyword evidence="6 11" id="KW-0418">Kinase</keyword>
<dbReference type="CDD" id="cd16917">
    <property type="entry name" value="HATPase_UhpB-NarQ-NarX-like"/>
    <property type="match status" value="1"/>
</dbReference>
<keyword evidence="3" id="KW-0597">Phosphoprotein</keyword>
<feature type="transmembrane region" description="Helical" evidence="9">
    <location>
        <begin position="76"/>
        <end position="109"/>
    </location>
</feature>
<keyword evidence="7" id="KW-0067">ATP-binding</keyword>
<name>A0A839XID9_9PSEU</name>
<evidence type="ECO:0000256" key="9">
    <source>
        <dbReference type="SAM" id="Phobius"/>
    </source>
</evidence>
<dbReference type="GO" id="GO:0046983">
    <property type="term" value="F:protein dimerization activity"/>
    <property type="evidence" value="ECO:0007669"/>
    <property type="project" value="InterPro"/>
</dbReference>
<feature type="transmembrane region" description="Helical" evidence="9">
    <location>
        <begin position="141"/>
        <end position="163"/>
    </location>
</feature>
<dbReference type="PANTHER" id="PTHR24421:SF10">
    <property type="entry name" value="NITRATE_NITRITE SENSOR PROTEIN NARQ"/>
    <property type="match status" value="1"/>
</dbReference>
<dbReference type="InterPro" id="IPR011712">
    <property type="entry name" value="Sig_transdc_His_kin_sub3_dim/P"/>
</dbReference>
<evidence type="ECO:0000256" key="4">
    <source>
        <dbReference type="ARBA" id="ARBA00022679"/>
    </source>
</evidence>
<keyword evidence="12" id="KW-1185">Reference proteome</keyword>
<evidence type="ECO:0000256" key="8">
    <source>
        <dbReference type="ARBA" id="ARBA00023012"/>
    </source>
</evidence>
<organism evidence="11 12">
    <name type="scientific">Prauserella sediminis</name>
    <dbReference type="NCBI Taxonomy" id="577680"/>
    <lineage>
        <taxon>Bacteria</taxon>
        <taxon>Bacillati</taxon>
        <taxon>Actinomycetota</taxon>
        <taxon>Actinomycetes</taxon>
        <taxon>Pseudonocardiales</taxon>
        <taxon>Pseudonocardiaceae</taxon>
        <taxon>Prauserella</taxon>
        <taxon>Prauserella salsuginis group</taxon>
    </lineage>
</organism>
<dbReference type="InterPro" id="IPR005467">
    <property type="entry name" value="His_kinase_dom"/>
</dbReference>
<evidence type="ECO:0000256" key="6">
    <source>
        <dbReference type="ARBA" id="ARBA00022777"/>
    </source>
</evidence>
<dbReference type="GO" id="GO:0000155">
    <property type="term" value="F:phosphorelay sensor kinase activity"/>
    <property type="evidence" value="ECO:0007669"/>
    <property type="project" value="InterPro"/>
</dbReference>
<evidence type="ECO:0000256" key="1">
    <source>
        <dbReference type="ARBA" id="ARBA00000085"/>
    </source>
</evidence>
<keyword evidence="4" id="KW-0808">Transferase</keyword>
<feature type="transmembrane region" description="Helical" evidence="9">
    <location>
        <begin position="52"/>
        <end position="70"/>
    </location>
</feature>
<evidence type="ECO:0000256" key="5">
    <source>
        <dbReference type="ARBA" id="ARBA00022741"/>
    </source>
</evidence>
<keyword evidence="9" id="KW-1133">Transmembrane helix</keyword>
<evidence type="ECO:0000256" key="2">
    <source>
        <dbReference type="ARBA" id="ARBA00012438"/>
    </source>
</evidence>
<evidence type="ECO:0000259" key="10">
    <source>
        <dbReference type="PROSITE" id="PS50109"/>
    </source>
</evidence>
<dbReference type="AlphaFoldDB" id="A0A839XID9"/>
<dbReference type="SUPFAM" id="SSF55874">
    <property type="entry name" value="ATPase domain of HSP90 chaperone/DNA topoisomerase II/histidine kinase"/>
    <property type="match status" value="1"/>
</dbReference>
<gene>
    <name evidence="11" type="ORF">FB384_001944</name>
</gene>
<feature type="transmembrane region" description="Helical" evidence="9">
    <location>
        <begin position="25"/>
        <end position="45"/>
    </location>
</feature>
<dbReference type="Gene3D" id="3.30.565.10">
    <property type="entry name" value="Histidine kinase-like ATPase, C-terminal domain"/>
    <property type="match status" value="1"/>
</dbReference>
<dbReference type="Proteomes" id="UP000564573">
    <property type="component" value="Unassembled WGS sequence"/>
</dbReference>
<dbReference type="InterPro" id="IPR055558">
    <property type="entry name" value="DUF7134"/>
</dbReference>
<dbReference type="InterPro" id="IPR003594">
    <property type="entry name" value="HATPase_dom"/>
</dbReference>
<evidence type="ECO:0000313" key="12">
    <source>
        <dbReference type="Proteomes" id="UP000564573"/>
    </source>
</evidence>
<dbReference type="Pfam" id="PF07730">
    <property type="entry name" value="HisKA_3"/>
    <property type="match status" value="1"/>
</dbReference>
<dbReference type="PROSITE" id="PS50109">
    <property type="entry name" value="HIS_KIN"/>
    <property type="match status" value="1"/>
</dbReference>
<evidence type="ECO:0000313" key="11">
    <source>
        <dbReference type="EMBL" id="MBB3663040.1"/>
    </source>
</evidence>
<dbReference type="EMBL" id="JACIBS010000001">
    <property type="protein sequence ID" value="MBB3663040.1"/>
    <property type="molecule type" value="Genomic_DNA"/>
</dbReference>
<dbReference type="RefSeq" id="WP_183781737.1">
    <property type="nucleotide sequence ID" value="NZ_JACIBS010000001.1"/>
</dbReference>
<proteinExistence type="predicted"/>
<dbReference type="Gene3D" id="1.20.5.1930">
    <property type="match status" value="1"/>
</dbReference>
<accession>A0A839XID9</accession>
<dbReference type="Pfam" id="PF02518">
    <property type="entry name" value="HATPase_c"/>
    <property type="match status" value="1"/>
</dbReference>
<dbReference type="EC" id="2.7.13.3" evidence="2"/>
<keyword evidence="8" id="KW-0902">Two-component regulatory system</keyword>
<dbReference type="Pfam" id="PF23539">
    <property type="entry name" value="DUF7134"/>
    <property type="match status" value="1"/>
</dbReference>
<sequence>MIHIGPRSSIARGREAAPPDDRSQLVIDTALGVVVLIVVGTAVTANVGGDGTVSPAAYAFGALFGALMLVRRRLPVTVLIVTAVALLGYYMLSYPPIGLAVPVAAALYSAAECGRLYWACGTALALLGVSTAVRIGQGDDLSYVLGLETPTSATLMLAVIALGDSVRSRRGWRAELDRQTAAAALEQETEATRRVEEERVRIARDLHDLLAHTVSVISLHTDVARETLHDEPATAERSLVAARTACRDAGRELRATVDALRAPDAENSEPGSAGARPGLNRLEELVDTATVGGLHVDVHTAGTPRTLPVVSDVTAYRVVQEALSNVLRHADATTATVAVDYGEDVVTVRVSDDGRGAAAADPAGGWGITGMRERLTLLGGTLRIRTRPGEGFNVTARIPAREDS</sequence>
<dbReference type="InterPro" id="IPR050482">
    <property type="entry name" value="Sensor_HK_TwoCompSys"/>
</dbReference>
<dbReference type="InterPro" id="IPR036890">
    <property type="entry name" value="HATPase_C_sf"/>
</dbReference>
<keyword evidence="9" id="KW-0472">Membrane</keyword>